<dbReference type="Proteomes" id="UP000233276">
    <property type="component" value="Chromosome"/>
</dbReference>
<accession>A0A2K9DCX6</accession>
<dbReference type="AlphaFoldDB" id="A0A2K9DCX6"/>
<keyword evidence="2 3" id="KW-0472">Membrane</keyword>
<proteinExistence type="inferred from homology"/>
<dbReference type="KEGG" id="mhos:CXR34_11365"/>
<dbReference type="Gene3D" id="1.10.1760.20">
    <property type="match status" value="1"/>
</dbReference>
<name>A0A2K9DCX6_9MICO</name>
<dbReference type="PANTHER" id="PTHR34295">
    <property type="entry name" value="BIOTIN TRANSPORTER BIOY"/>
    <property type="match status" value="1"/>
</dbReference>
<gene>
    <name evidence="4" type="ORF">CXR34_11365</name>
</gene>
<feature type="transmembrane region" description="Helical" evidence="3">
    <location>
        <begin position="25"/>
        <end position="44"/>
    </location>
</feature>
<feature type="transmembrane region" description="Helical" evidence="3">
    <location>
        <begin position="133"/>
        <end position="156"/>
    </location>
</feature>
<dbReference type="PANTHER" id="PTHR34295:SF1">
    <property type="entry name" value="BIOTIN TRANSPORTER BIOY"/>
    <property type="match status" value="1"/>
</dbReference>
<keyword evidence="3" id="KW-0812">Transmembrane</keyword>
<comment type="similarity">
    <text evidence="1 2">Belongs to the BioY family.</text>
</comment>
<sequence length="210" mass="21479">MSLAAAGRRPVLADLIARPTDRARAVALDAALVLAGAAFVAILAQVEVPLWPVPITGQTLAVVVVGAALGARRGAAALATYVVAGLAGLPVFAGFTGTIAAVAKPSFGFIIGFVFAAYVAGWFAERAWDRKPVLAFVGFVAASIVPFLFGVPYMAFILNTVLGMDLGVQEILAAGVTPFIVGGIVKAALAALLIPAAWAGVRAIERNARR</sequence>
<evidence type="ECO:0000256" key="2">
    <source>
        <dbReference type="PIRNR" id="PIRNR016661"/>
    </source>
</evidence>
<evidence type="ECO:0000256" key="1">
    <source>
        <dbReference type="ARBA" id="ARBA00010692"/>
    </source>
</evidence>
<evidence type="ECO:0000313" key="5">
    <source>
        <dbReference type="Proteomes" id="UP000233276"/>
    </source>
</evidence>
<feature type="transmembrane region" description="Helical" evidence="3">
    <location>
        <begin position="176"/>
        <end position="201"/>
    </location>
</feature>
<dbReference type="InterPro" id="IPR003784">
    <property type="entry name" value="BioY"/>
</dbReference>
<reference evidence="4 5" key="1">
    <citation type="submission" date="2017-12" db="EMBL/GenBank/DDBJ databases">
        <title>Isolation and characterization of estrogens degradatiion strain Microbacterium hominis SJTG1.</title>
        <authorList>
            <person name="Xiong W."/>
            <person name="Yin C."/>
            <person name="Zheng D."/>
            <person name="Liang R."/>
        </authorList>
    </citation>
    <scope>NUCLEOTIDE SEQUENCE [LARGE SCALE GENOMIC DNA]</scope>
    <source>
        <strain evidence="4 5">SJTG1</strain>
    </source>
</reference>
<comment type="subcellular location">
    <subcellularLocation>
        <location evidence="2">Cell membrane</location>
        <topology evidence="2">Multi-pass membrane protein</topology>
    </subcellularLocation>
</comment>
<dbReference type="RefSeq" id="WP_101306444.1">
    <property type="nucleotide sequence ID" value="NZ_CP025299.1"/>
</dbReference>
<dbReference type="GO" id="GO:0005886">
    <property type="term" value="C:plasma membrane"/>
    <property type="evidence" value="ECO:0007669"/>
    <property type="project" value="UniProtKB-SubCell"/>
</dbReference>
<protein>
    <recommendedName>
        <fullName evidence="2">Biotin transporter</fullName>
    </recommendedName>
</protein>
<organism evidence="4 5">
    <name type="scientific">Microbacterium hominis</name>
    <dbReference type="NCBI Taxonomy" id="162426"/>
    <lineage>
        <taxon>Bacteria</taxon>
        <taxon>Bacillati</taxon>
        <taxon>Actinomycetota</taxon>
        <taxon>Actinomycetes</taxon>
        <taxon>Micrococcales</taxon>
        <taxon>Microbacteriaceae</taxon>
        <taxon>Microbacterium</taxon>
    </lineage>
</organism>
<feature type="transmembrane region" description="Helical" evidence="3">
    <location>
        <begin position="78"/>
        <end position="101"/>
    </location>
</feature>
<dbReference type="Pfam" id="PF02632">
    <property type="entry name" value="BioY"/>
    <property type="match status" value="1"/>
</dbReference>
<dbReference type="EMBL" id="CP025299">
    <property type="protein sequence ID" value="AUG29981.1"/>
    <property type="molecule type" value="Genomic_DNA"/>
</dbReference>
<evidence type="ECO:0000256" key="3">
    <source>
        <dbReference type="SAM" id="Phobius"/>
    </source>
</evidence>
<keyword evidence="2" id="KW-0813">Transport</keyword>
<keyword evidence="2" id="KW-1003">Cell membrane</keyword>
<feature type="transmembrane region" description="Helical" evidence="3">
    <location>
        <begin position="50"/>
        <end position="71"/>
    </location>
</feature>
<feature type="transmembrane region" description="Helical" evidence="3">
    <location>
        <begin position="107"/>
        <end position="124"/>
    </location>
</feature>
<keyword evidence="3" id="KW-1133">Transmembrane helix</keyword>
<evidence type="ECO:0000313" key="4">
    <source>
        <dbReference type="EMBL" id="AUG29981.1"/>
    </source>
</evidence>
<dbReference type="GO" id="GO:0015225">
    <property type="term" value="F:biotin transmembrane transporter activity"/>
    <property type="evidence" value="ECO:0007669"/>
    <property type="project" value="UniProtKB-UniRule"/>
</dbReference>
<dbReference type="PIRSF" id="PIRSF016661">
    <property type="entry name" value="BioY"/>
    <property type="match status" value="1"/>
</dbReference>